<feature type="transmembrane region" description="Helical" evidence="1">
    <location>
        <begin position="62"/>
        <end position="81"/>
    </location>
</feature>
<accession>A0AAX3BCH3</accession>
<reference evidence="2" key="2">
    <citation type="submission" date="2022-06" db="EMBL/GenBank/DDBJ databases">
        <title>Thermospira aquatica gen. nov., sp. nov.</title>
        <authorList>
            <person name="Ben Ali Gam Z."/>
            <person name="Labat M."/>
        </authorList>
    </citation>
    <scope>NUCLEOTIDE SEQUENCE</scope>
    <source>
        <strain evidence="2">F1F22</strain>
    </source>
</reference>
<evidence type="ECO:0000256" key="1">
    <source>
        <dbReference type="SAM" id="Phobius"/>
    </source>
</evidence>
<feature type="transmembrane region" description="Helical" evidence="1">
    <location>
        <begin position="101"/>
        <end position="117"/>
    </location>
</feature>
<dbReference type="RefSeq" id="WP_271434987.1">
    <property type="nucleotide sequence ID" value="NZ_CP073355.1"/>
</dbReference>
<keyword evidence="1" id="KW-1133">Transmembrane helix</keyword>
<dbReference type="EMBL" id="CP073355">
    <property type="protein sequence ID" value="URA09855.1"/>
    <property type="molecule type" value="Genomic_DNA"/>
</dbReference>
<sequence length="142" mass="16830">MFFVSVWGLDDAPLMETNVSLVEGEILPRIRVSHPPELPNTYLIKGTNTLPFTESTWRRYDVVFFVAIPISFYLIMNVLMIKNAYFYQQEGAFLSDTDWNYIYLSTFLIPLFAAYYDQVHYRQYQGSFQKFQLTIPLYQTEF</sequence>
<dbReference type="KEGG" id="taqu:KDW03_10275"/>
<keyword evidence="1" id="KW-0472">Membrane</keyword>
<gene>
    <name evidence="2" type="ORF">KDW03_10275</name>
</gene>
<name>A0AAX3BCH3_9SPIR</name>
<dbReference type="AlphaFoldDB" id="A0AAX3BCH3"/>
<evidence type="ECO:0008006" key="4">
    <source>
        <dbReference type="Google" id="ProtNLM"/>
    </source>
</evidence>
<evidence type="ECO:0000313" key="2">
    <source>
        <dbReference type="EMBL" id="URA09855.1"/>
    </source>
</evidence>
<organism evidence="2 3">
    <name type="scientific">Thermospira aquatica</name>
    <dbReference type="NCBI Taxonomy" id="2828656"/>
    <lineage>
        <taxon>Bacteria</taxon>
        <taxon>Pseudomonadati</taxon>
        <taxon>Spirochaetota</taxon>
        <taxon>Spirochaetia</taxon>
        <taxon>Brevinematales</taxon>
        <taxon>Thermospiraceae</taxon>
        <taxon>Thermospira</taxon>
    </lineage>
</organism>
<protein>
    <recommendedName>
        <fullName evidence="4">P-type ATPase C-terminal domain-containing protein</fullName>
    </recommendedName>
</protein>
<keyword evidence="3" id="KW-1185">Reference proteome</keyword>
<proteinExistence type="predicted"/>
<evidence type="ECO:0000313" key="3">
    <source>
        <dbReference type="Proteomes" id="UP001056539"/>
    </source>
</evidence>
<reference evidence="2" key="1">
    <citation type="submission" date="2021-04" db="EMBL/GenBank/DDBJ databases">
        <authorList>
            <person name="Postec A."/>
        </authorList>
    </citation>
    <scope>NUCLEOTIDE SEQUENCE</scope>
    <source>
        <strain evidence="2">F1F22</strain>
    </source>
</reference>
<keyword evidence="1" id="KW-0812">Transmembrane</keyword>
<dbReference type="Proteomes" id="UP001056539">
    <property type="component" value="Chromosome"/>
</dbReference>